<dbReference type="Pfam" id="PF14827">
    <property type="entry name" value="dCache_3"/>
    <property type="match status" value="1"/>
</dbReference>
<gene>
    <name evidence="6" type="ORF">EDC29_10590</name>
</gene>
<dbReference type="SUPFAM" id="SSF55073">
    <property type="entry name" value="Nucleotide cyclase"/>
    <property type="match status" value="1"/>
</dbReference>
<organism evidence="6 7">
    <name type="scientific">Marichromatium gracile</name>
    <name type="common">Chromatium gracile</name>
    <dbReference type="NCBI Taxonomy" id="1048"/>
    <lineage>
        <taxon>Bacteria</taxon>
        <taxon>Pseudomonadati</taxon>
        <taxon>Pseudomonadota</taxon>
        <taxon>Gammaproteobacteria</taxon>
        <taxon>Chromatiales</taxon>
        <taxon>Chromatiaceae</taxon>
        <taxon>Marichromatium</taxon>
    </lineage>
</organism>
<dbReference type="GO" id="GO:0071111">
    <property type="term" value="F:cyclic-guanylate-specific phosphodiesterase activity"/>
    <property type="evidence" value="ECO:0007669"/>
    <property type="project" value="InterPro"/>
</dbReference>
<dbReference type="NCBIfam" id="TIGR00254">
    <property type="entry name" value="GGDEF"/>
    <property type="match status" value="1"/>
</dbReference>
<dbReference type="InterPro" id="IPR035919">
    <property type="entry name" value="EAL_sf"/>
</dbReference>
<feature type="domain" description="EAL" evidence="4">
    <location>
        <begin position="552"/>
        <end position="795"/>
    </location>
</feature>
<dbReference type="PANTHER" id="PTHR33121">
    <property type="entry name" value="CYCLIC DI-GMP PHOSPHODIESTERASE PDEF"/>
    <property type="match status" value="1"/>
</dbReference>
<sequence>MNTAPVTPTSPPILSLRWKALVALSLLLLVVNLSLVLLANARAQAQFALHQSQLREQQVRQLHAILKTREHELSKLATLVPGFGVDVSGAGRAAQLAAALASNGVLLEIEWGIGSAYWIDAEGRLSVSWPEGVEPPPPVLLHALADDPERSLCKLVCRGRDGCAHYLATPLLWQGRYAGSLVLGRSLADVLLDFNALTGAEVAVASAAGEAAFPVLTHPEYSRPLLRAAGPALFALAPDETLELRHEGREFVLYRVAALAPGVDAYVINEVTEQRAGIRASTRDGLLLGLLGLLLSEGLLLLIMKPPLRRLRALALALPLLAEQRYAALRERLARPPRGWLQRDEISLMFETVWQLSERMERLQRARDQAEAQLIWLAEHDPLTQLANRRRFSESFAQVVDQACRFGHGGALLFLDLDDFKEVNDLSGHQVGDQLLQGVADRLRGLAERGDLLARLGGDEFALVLPESEPEQARRCAERLQQAIAQVCIESRGRLHRVSASIGIVLFPAQGESTEELLASADLAMYRAKRQGPGRCHLFSLEDAEREQLDARILWRERIAGALREDRFELHVQPVVEVASGETCHVEGLLRMRDHDGSLIYPDRFIPVAEHNGQIQLIDHWVVEHALCLLVAHPGLRLAVNLSANAMVDTGLLDLLERRLATLELDPGRLIFEVTETAAIECLSSATRLMHRIQALGCRFALDDFGTGYASYAYLRQLPVDEVKIDGAFVRELKSSREDRIFVAAITDMAHAMGKRVVAEFVEDAETLALLREIGVDRAQGYYFARPAPLRLDGE</sequence>
<dbReference type="Gene3D" id="3.20.20.450">
    <property type="entry name" value="EAL domain"/>
    <property type="match status" value="1"/>
</dbReference>
<dbReference type="RefSeq" id="WP_123140194.1">
    <property type="nucleotide sequence ID" value="NZ_NRRH01000012.1"/>
</dbReference>
<keyword evidence="2" id="KW-0175">Coiled coil</keyword>
<evidence type="ECO:0000256" key="1">
    <source>
        <dbReference type="ARBA" id="ARBA00001946"/>
    </source>
</evidence>
<dbReference type="Gene3D" id="3.30.70.270">
    <property type="match status" value="1"/>
</dbReference>
<dbReference type="AlphaFoldDB" id="A0A4R4ABE3"/>
<dbReference type="InterPro" id="IPR029150">
    <property type="entry name" value="dCache_3"/>
</dbReference>
<dbReference type="InterPro" id="IPR001633">
    <property type="entry name" value="EAL_dom"/>
</dbReference>
<proteinExistence type="predicted"/>
<accession>A0A4R4ABE3</accession>
<dbReference type="InterPro" id="IPR029787">
    <property type="entry name" value="Nucleotide_cyclase"/>
</dbReference>
<reference evidence="6 7" key="1">
    <citation type="submission" date="2019-03" db="EMBL/GenBank/DDBJ databases">
        <title>Genomic Encyclopedia of Type Strains, Phase IV (KMG-IV): sequencing the most valuable type-strain genomes for metagenomic binning, comparative biology and taxonomic classification.</title>
        <authorList>
            <person name="Goeker M."/>
        </authorList>
    </citation>
    <scope>NUCLEOTIDE SEQUENCE [LARGE SCALE GENOMIC DNA]</scope>
    <source>
        <strain evidence="6 7">DSM 203</strain>
    </source>
</reference>
<dbReference type="PROSITE" id="PS50883">
    <property type="entry name" value="EAL"/>
    <property type="match status" value="1"/>
</dbReference>
<keyword evidence="3" id="KW-0812">Transmembrane</keyword>
<feature type="domain" description="GGDEF" evidence="5">
    <location>
        <begin position="408"/>
        <end position="541"/>
    </location>
</feature>
<dbReference type="InterPro" id="IPR050706">
    <property type="entry name" value="Cyclic-di-GMP_PDE-like"/>
</dbReference>
<dbReference type="PANTHER" id="PTHR33121:SF79">
    <property type="entry name" value="CYCLIC DI-GMP PHOSPHODIESTERASE PDED-RELATED"/>
    <property type="match status" value="1"/>
</dbReference>
<protein>
    <submittedName>
        <fullName evidence="6">Diguanylate cyclase (GGDEF)-like protein</fullName>
    </submittedName>
</protein>
<dbReference type="CDD" id="cd01949">
    <property type="entry name" value="GGDEF"/>
    <property type="match status" value="1"/>
</dbReference>
<dbReference type="Pfam" id="PF00990">
    <property type="entry name" value="GGDEF"/>
    <property type="match status" value="1"/>
</dbReference>
<evidence type="ECO:0000256" key="2">
    <source>
        <dbReference type="SAM" id="Coils"/>
    </source>
</evidence>
<dbReference type="SUPFAM" id="SSF141868">
    <property type="entry name" value="EAL domain-like"/>
    <property type="match status" value="1"/>
</dbReference>
<dbReference type="SMART" id="SM00052">
    <property type="entry name" value="EAL"/>
    <property type="match status" value="1"/>
</dbReference>
<evidence type="ECO:0000256" key="3">
    <source>
        <dbReference type="SAM" id="Phobius"/>
    </source>
</evidence>
<dbReference type="EMBL" id="SMDC01000005">
    <property type="protein sequence ID" value="TCW35916.1"/>
    <property type="molecule type" value="Genomic_DNA"/>
</dbReference>
<comment type="caution">
    <text evidence="6">The sequence shown here is derived from an EMBL/GenBank/DDBJ whole genome shotgun (WGS) entry which is preliminary data.</text>
</comment>
<dbReference type="Pfam" id="PF00563">
    <property type="entry name" value="EAL"/>
    <property type="match status" value="1"/>
</dbReference>
<evidence type="ECO:0000259" key="5">
    <source>
        <dbReference type="PROSITE" id="PS50887"/>
    </source>
</evidence>
<comment type="cofactor">
    <cofactor evidence="1">
        <name>Mg(2+)</name>
        <dbReference type="ChEBI" id="CHEBI:18420"/>
    </cofactor>
</comment>
<dbReference type="InterPro" id="IPR000160">
    <property type="entry name" value="GGDEF_dom"/>
</dbReference>
<dbReference type="Proteomes" id="UP000295247">
    <property type="component" value="Unassembled WGS sequence"/>
</dbReference>
<name>A0A4R4ABE3_MARGR</name>
<keyword evidence="3" id="KW-1133">Transmembrane helix</keyword>
<evidence type="ECO:0000259" key="4">
    <source>
        <dbReference type="PROSITE" id="PS50883"/>
    </source>
</evidence>
<dbReference type="SMART" id="SM00267">
    <property type="entry name" value="GGDEF"/>
    <property type="match status" value="1"/>
</dbReference>
<feature type="transmembrane region" description="Helical" evidence="3">
    <location>
        <begin position="285"/>
        <end position="304"/>
    </location>
</feature>
<evidence type="ECO:0000313" key="6">
    <source>
        <dbReference type="EMBL" id="TCW35916.1"/>
    </source>
</evidence>
<dbReference type="InterPro" id="IPR043128">
    <property type="entry name" value="Rev_trsase/Diguanyl_cyclase"/>
</dbReference>
<dbReference type="CDD" id="cd01948">
    <property type="entry name" value="EAL"/>
    <property type="match status" value="1"/>
</dbReference>
<dbReference type="FunFam" id="3.30.70.270:FF:000001">
    <property type="entry name" value="Diguanylate cyclase domain protein"/>
    <property type="match status" value="1"/>
</dbReference>
<evidence type="ECO:0000313" key="7">
    <source>
        <dbReference type="Proteomes" id="UP000295247"/>
    </source>
</evidence>
<dbReference type="PROSITE" id="PS50887">
    <property type="entry name" value="GGDEF"/>
    <property type="match status" value="1"/>
</dbReference>
<keyword evidence="3" id="KW-0472">Membrane</keyword>
<feature type="coiled-coil region" evidence="2">
    <location>
        <begin position="353"/>
        <end position="380"/>
    </location>
</feature>